<comment type="catalytic activity">
    <reaction evidence="5">
        <text>3'-dephospho-CoA + ATP = ADP + CoA + H(+)</text>
        <dbReference type="Rhea" id="RHEA:18245"/>
        <dbReference type="ChEBI" id="CHEBI:15378"/>
        <dbReference type="ChEBI" id="CHEBI:30616"/>
        <dbReference type="ChEBI" id="CHEBI:57287"/>
        <dbReference type="ChEBI" id="CHEBI:57328"/>
        <dbReference type="ChEBI" id="CHEBI:456216"/>
        <dbReference type="EC" id="2.7.1.24"/>
    </reaction>
</comment>
<evidence type="ECO:0000256" key="6">
    <source>
        <dbReference type="NCBIfam" id="TIGR00152"/>
    </source>
</evidence>
<dbReference type="InterPro" id="IPR027417">
    <property type="entry name" value="P-loop_NTPase"/>
</dbReference>
<keyword evidence="5" id="KW-0808">Transferase</keyword>
<dbReference type="PROSITE" id="PS51219">
    <property type="entry name" value="DPCK"/>
    <property type="match status" value="1"/>
</dbReference>
<dbReference type="Proteomes" id="UP001501207">
    <property type="component" value="Unassembled WGS sequence"/>
</dbReference>
<comment type="pathway">
    <text evidence="5">Cofactor biosynthesis; coenzyme A biosynthesis; CoA from (R)-pantothenate: step 5/5.</text>
</comment>
<accession>A0ABP8FPX9</accession>
<organism evidence="7 8">
    <name type="scientific">Compostibacter hankyongensis</name>
    <dbReference type="NCBI Taxonomy" id="1007089"/>
    <lineage>
        <taxon>Bacteria</taxon>
        <taxon>Pseudomonadati</taxon>
        <taxon>Bacteroidota</taxon>
        <taxon>Chitinophagia</taxon>
        <taxon>Chitinophagales</taxon>
        <taxon>Chitinophagaceae</taxon>
        <taxon>Compostibacter</taxon>
    </lineage>
</organism>
<dbReference type="HAMAP" id="MF_00376">
    <property type="entry name" value="Dephospho_CoA_kinase"/>
    <property type="match status" value="1"/>
</dbReference>
<dbReference type="CDD" id="cd02022">
    <property type="entry name" value="DPCK"/>
    <property type="match status" value="1"/>
</dbReference>
<evidence type="ECO:0000256" key="5">
    <source>
        <dbReference type="HAMAP-Rule" id="MF_00376"/>
    </source>
</evidence>
<keyword evidence="2 5" id="KW-0547">Nucleotide-binding</keyword>
<evidence type="ECO:0000256" key="2">
    <source>
        <dbReference type="ARBA" id="ARBA00022741"/>
    </source>
</evidence>
<dbReference type="InterPro" id="IPR001977">
    <property type="entry name" value="Depp_CoAkinase"/>
</dbReference>
<dbReference type="EC" id="2.7.1.24" evidence="5 6"/>
<sequence>MKVGITGGIGSGKSTVCRIFAVLGVPVYDADGAARRLMNEDEALKAEITRAFGSRAYDASGRLDRSWLGHTVFADPEKLARLDALVHPVTLRDSAAWAERQTAPYVIKEAALMFETSAFHQMDHIIGVYAPVSLRIRRTMQRSGISREEVLQRMSRQLDETLKMRLCDQVITNDGQQALIPQVLALHRWLLAGAGSPA</sequence>
<keyword evidence="3 5" id="KW-0067">ATP-binding</keyword>
<evidence type="ECO:0000256" key="1">
    <source>
        <dbReference type="ARBA" id="ARBA00009018"/>
    </source>
</evidence>
<protein>
    <recommendedName>
        <fullName evidence="5 6">Dephospho-CoA kinase</fullName>
        <ecNumber evidence="5 6">2.7.1.24</ecNumber>
    </recommendedName>
    <alternativeName>
        <fullName evidence="5">Dephosphocoenzyme A kinase</fullName>
    </alternativeName>
</protein>
<comment type="function">
    <text evidence="5">Catalyzes the phosphorylation of the 3'-hydroxyl group of dephosphocoenzyme A to form coenzyme A.</text>
</comment>
<comment type="similarity">
    <text evidence="1 5">Belongs to the CoaE family.</text>
</comment>
<keyword evidence="5" id="KW-0963">Cytoplasm</keyword>
<dbReference type="SUPFAM" id="SSF52540">
    <property type="entry name" value="P-loop containing nucleoside triphosphate hydrolases"/>
    <property type="match status" value="1"/>
</dbReference>
<dbReference type="RefSeq" id="WP_344978078.1">
    <property type="nucleotide sequence ID" value="NZ_BAABFN010000002.1"/>
</dbReference>
<proteinExistence type="inferred from homology"/>
<dbReference type="NCBIfam" id="TIGR00152">
    <property type="entry name" value="dephospho-CoA kinase"/>
    <property type="match status" value="1"/>
</dbReference>
<feature type="binding site" evidence="5">
    <location>
        <begin position="10"/>
        <end position="15"/>
    </location>
    <ligand>
        <name>ATP</name>
        <dbReference type="ChEBI" id="CHEBI:30616"/>
    </ligand>
</feature>
<dbReference type="EMBL" id="BAABFN010000002">
    <property type="protein sequence ID" value="GAA4308662.1"/>
    <property type="molecule type" value="Genomic_DNA"/>
</dbReference>
<name>A0ABP8FPX9_9BACT</name>
<keyword evidence="4 5" id="KW-0173">Coenzyme A biosynthesis</keyword>
<comment type="subcellular location">
    <subcellularLocation>
        <location evidence="5">Cytoplasm</location>
    </subcellularLocation>
</comment>
<evidence type="ECO:0000313" key="7">
    <source>
        <dbReference type="EMBL" id="GAA4308662.1"/>
    </source>
</evidence>
<dbReference type="Pfam" id="PF01121">
    <property type="entry name" value="CoaE"/>
    <property type="match status" value="1"/>
</dbReference>
<dbReference type="Gene3D" id="3.40.50.300">
    <property type="entry name" value="P-loop containing nucleotide triphosphate hydrolases"/>
    <property type="match status" value="1"/>
</dbReference>
<evidence type="ECO:0000313" key="8">
    <source>
        <dbReference type="Proteomes" id="UP001501207"/>
    </source>
</evidence>
<keyword evidence="5 7" id="KW-0418">Kinase</keyword>
<dbReference type="GO" id="GO:0016301">
    <property type="term" value="F:kinase activity"/>
    <property type="evidence" value="ECO:0007669"/>
    <property type="project" value="UniProtKB-KW"/>
</dbReference>
<dbReference type="PANTHER" id="PTHR10695:SF46">
    <property type="entry name" value="BIFUNCTIONAL COENZYME A SYNTHASE-RELATED"/>
    <property type="match status" value="1"/>
</dbReference>
<gene>
    <name evidence="5 7" type="primary">coaE</name>
    <name evidence="7" type="ORF">GCM10023143_16190</name>
</gene>
<comment type="caution">
    <text evidence="7">The sequence shown here is derived from an EMBL/GenBank/DDBJ whole genome shotgun (WGS) entry which is preliminary data.</text>
</comment>
<evidence type="ECO:0000256" key="3">
    <source>
        <dbReference type="ARBA" id="ARBA00022840"/>
    </source>
</evidence>
<reference evidence="8" key="1">
    <citation type="journal article" date="2019" name="Int. J. Syst. Evol. Microbiol.">
        <title>The Global Catalogue of Microorganisms (GCM) 10K type strain sequencing project: providing services to taxonomists for standard genome sequencing and annotation.</title>
        <authorList>
            <consortium name="The Broad Institute Genomics Platform"/>
            <consortium name="The Broad Institute Genome Sequencing Center for Infectious Disease"/>
            <person name="Wu L."/>
            <person name="Ma J."/>
        </authorList>
    </citation>
    <scope>NUCLEOTIDE SEQUENCE [LARGE SCALE GENOMIC DNA]</scope>
    <source>
        <strain evidence="8">JCM 17664</strain>
    </source>
</reference>
<evidence type="ECO:0000256" key="4">
    <source>
        <dbReference type="ARBA" id="ARBA00022993"/>
    </source>
</evidence>
<dbReference type="PANTHER" id="PTHR10695">
    <property type="entry name" value="DEPHOSPHO-COA KINASE-RELATED"/>
    <property type="match status" value="1"/>
</dbReference>
<keyword evidence="8" id="KW-1185">Reference proteome</keyword>